<dbReference type="Pfam" id="PF02597">
    <property type="entry name" value="ThiS"/>
    <property type="match status" value="1"/>
</dbReference>
<evidence type="ECO:0000313" key="2">
    <source>
        <dbReference type="Proteomes" id="UP001230289"/>
    </source>
</evidence>
<sequence length="83" mass="8436">MMTDTLTVRVNGDEHAVASGATLLDLVVRLTGHALRPDGSRADGGRLGVAAAVDGTVVPRSRWSARALAAGDEIEVVTAVQGG</sequence>
<proteinExistence type="predicted"/>
<dbReference type="SUPFAM" id="SSF54285">
    <property type="entry name" value="MoaD/ThiS"/>
    <property type="match status" value="1"/>
</dbReference>
<keyword evidence="2" id="KW-1185">Reference proteome</keyword>
<dbReference type="EMBL" id="JAVFCB010000006">
    <property type="protein sequence ID" value="MDQ4214675.1"/>
    <property type="molecule type" value="Genomic_DNA"/>
</dbReference>
<dbReference type="Gene3D" id="3.10.20.30">
    <property type="match status" value="1"/>
</dbReference>
<dbReference type="CDD" id="cd00565">
    <property type="entry name" value="Ubl_ThiS"/>
    <property type="match status" value="1"/>
</dbReference>
<gene>
    <name evidence="1" type="primary">thiS</name>
    <name evidence="1" type="ORF">RBR11_12190</name>
</gene>
<name>A0ABU0XHQ9_9MICO</name>
<dbReference type="NCBIfam" id="TIGR01683">
    <property type="entry name" value="thiS"/>
    <property type="match status" value="1"/>
</dbReference>
<dbReference type="PANTHER" id="PTHR34472:SF1">
    <property type="entry name" value="SULFUR CARRIER PROTEIN THIS"/>
    <property type="match status" value="1"/>
</dbReference>
<dbReference type="Proteomes" id="UP001230289">
    <property type="component" value="Unassembled WGS sequence"/>
</dbReference>
<dbReference type="InterPro" id="IPR016155">
    <property type="entry name" value="Mopterin_synth/thiamin_S_b"/>
</dbReference>
<accession>A0ABU0XHQ9</accession>
<comment type="caution">
    <text evidence="1">The sequence shown here is derived from an EMBL/GenBank/DDBJ whole genome shotgun (WGS) entry which is preliminary data.</text>
</comment>
<dbReference type="InterPro" id="IPR010035">
    <property type="entry name" value="Thi_S"/>
</dbReference>
<organism evidence="1 2">
    <name type="scientific">Microbacterium capsulatum</name>
    <dbReference type="NCBI Taxonomy" id="3041921"/>
    <lineage>
        <taxon>Bacteria</taxon>
        <taxon>Bacillati</taxon>
        <taxon>Actinomycetota</taxon>
        <taxon>Actinomycetes</taxon>
        <taxon>Micrococcales</taxon>
        <taxon>Microbacteriaceae</taxon>
        <taxon>Microbacterium</taxon>
    </lineage>
</organism>
<protein>
    <submittedName>
        <fullName evidence="1">Sulfur carrier protein ThiS</fullName>
    </submittedName>
</protein>
<evidence type="ECO:0000313" key="1">
    <source>
        <dbReference type="EMBL" id="MDQ4214675.1"/>
    </source>
</evidence>
<dbReference type="InterPro" id="IPR003749">
    <property type="entry name" value="ThiS/MoaD-like"/>
</dbReference>
<dbReference type="PANTHER" id="PTHR34472">
    <property type="entry name" value="SULFUR CARRIER PROTEIN THIS"/>
    <property type="match status" value="1"/>
</dbReference>
<dbReference type="RefSeq" id="WP_308489617.1">
    <property type="nucleotide sequence ID" value="NZ_JAVFCB010000006.1"/>
</dbReference>
<dbReference type="InterPro" id="IPR012675">
    <property type="entry name" value="Beta-grasp_dom_sf"/>
</dbReference>
<reference evidence="1 2" key="1">
    <citation type="submission" date="2023-08" db="EMBL/GenBank/DDBJ databases">
        <title>Microbacterium sp. nov., isolated from a waste landfill.</title>
        <authorList>
            <person name="Wen W."/>
        </authorList>
    </citation>
    <scope>NUCLEOTIDE SEQUENCE [LARGE SCALE GENOMIC DNA]</scope>
    <source>
        <strain evidence="1 2">ASV81</strain>
    </source>
</reference>